<reference evidence="2" key="2">
    <citation type="submission" date="2021-09" db="EMBL/GenBank/DDBJ databases">
        <authorList>
            <person name="Gilroy R."/>
        </authorList>
    </citation>
    <scope>NUCLEOTIDE SEQUENCE</scope>
    <source>
        <strain evidence="2">ChiGjej1B1-18357</strain>
    </source>
</reference>
<gene>
    <name evidence="2" type="ORF">K8V11_08280</name>
</gene>
<sequence length="103" mass="10581">MTSETEPADTNRPDPGSMPGTGIDLAKLREHVEDLLDEALADGALVTVDAPSSAGGEDPTDADAADELRGEELVEVTAEQLEALNAAHDALADALASLDSGRK</sequence>
<evidence type="ECO:0000313" key="3">
    <source>
        <dbReference type="Proteomes" id="UP000776650"/>
    </source>
</evidence>
<protein>
    <submittedName>
        <fullName evidence="2">Uncharacterized protein</fullName>
    </submittedName>
</protein>
<proteinExistence type="predicted"/>
<accession>A0A921F491</accession>
<comment type="caution">
    <text evidence="2">The sequence shown here is derived from an EMBL/GenBank/DDBJ whole genome shotgun (WGS) entry which is preliminary data.</text>
</comment>
<name>A0A921F491_9ACTN</name>
<dbReference type="EMBL" id="DYXM01000150">
    <property type="protein sequence ID" value="HJE90990.1"/>
    <property type="molecule type" value="Genomic_DNA"/>
</dbReference>
<evidence type="ECO:0000313" key="2">
    <source>
        <dbReference type="EMBL" id="HJE90990.1"/>
    </source>
</evidence>
<dbReference type="AlphaFoldDB" id="A0A921F491"/>
<organism evidence="2 3">
    <name type="scientific">Dietzia timorensis</name>
    <dbReference type="NCBI Taxonomy" id="499555"/>
    <lineage>
        <taxon>Bacteria</taxon>
        <taxon>Bacillati</taxon>
        <taxon>Actinomycetota</taxon>
        <taxon>Actinomycetes</taxon>
        <taxon>Mycobacteriales</taxon>
        <taxon>Dietziaceae</taxon>
        <taxon>Dietzia</taxon>
    </lineage>
</organism>
<feature type="region of interest" description="Disordered" evidence="1">
    <location>
        <begin position="1"/>
        <end position="23"/>
    </location>
</feature>
<dbReference type="Proteomes" id="UP000776650">
    <property type="component" value="Unassembled WGS sequence"/>
</dbReference>
<evidence type="ECO:0000256" key="1">
    <source>
        <dbReference type="SAM" id="MobiDB-lite"/>
    </source>
</evidence>
<dbReference type="RefSeq" id="WP_303912619.1">
    <property type="nucleotide sequence ID" value="NZ_DYXM01000150.1"/>
</dbReference>
<reference evidence="2" key="1">
    <citation type="journal article" date="2021" name="PeerJ">
        <title>Extensive microbial diversity within the chicken gut microbiome revealed by metagenomics and culture.</title>
        <authorList>
            <person name="Gilroy R."/>
            <person name="Ravi A."/>
            <person name="Getino M."/>
            <person name="Pursley I."/>
            <person name="Horton D.L."/>
            <person name="Alikhan N.F."/>
            <person name="Baker D."/>
            <person name="Gharbi K."/>
            <person name="Hall N."/>
            <person name="Watson M."/>
            <person name="Adriaenssens E.M."/>
            <person name="Foster-Nyarko E."/>
            <person name="Jarju S."/>
            <person name="Secka A."/>
            <person name="Antonio M."/>
            <person name="Oren A."/>
            <person name="Chaudhuri R.R."/>
            <person name="La Ragione R."/>
            <person name="Hildebrand F."/>
            <person name="Pallen M.J."/>
        </authorList>
    </citation>
    <scope>NUCLEOTIDE SEQUENCE</scope>
    <source>
        <strain evidence="2">ChiGjej1B1-18357</strain>
    </source>
</reference>